<dbReference type="AlphaFoldDB" id="A0A3M6UZ05"/>
<dbReference type="Proteomes" id="UP000275408">
    <property type="component" value="Unassembled WGS sequence"/>
</dbReference>
<feature type="region of interest" description="Disordered" evidence="1">
    <location>
        <begin position="252"/>
        <end position="274"/>
    </location>
</feature>
<feature type="compositionally biased region" description="Polar residues" evidence="1">
    <location>
        <begin position="168"/>
        <end position="197"/>
    </location>
</feature>
<feature type="region of interest" description="Disordered" evidence="1">
    <location>
        <begin position="164"/>
        <end position="197"/>
    </location>
</feature>
<proteinExistence type="predicted"/>
<comment type="caution">
    <text evidence="2">The sequence shown here is derived from an EMBL/GenBank/DDBJ whole genome shotgun (WGS) entry which is preliminary data.</text>
</comment>
<protein>
    <submittedName>
        <fullName evidence="2">Uncharacterized protein</fullName>
    </submittedName>
</protein>
<sequence length="342" mass="38660">MAAHPSQTKSRWKYYSTHYGPEKFPTSSSQTCSPEEQVSSKPNTEYPTYGRQRSFFPLGIVSECDLKELRPSAERLNSQKKCRSFPCLTYSSTARWGTKFVYSPPRSPGSEESFDHVQSTLTKTPVRGKFRKRMYSCPSTPVNDFLRTEVPNLSAIMVQAQSVPLVRRSSQPSPTSRFKTTASSTGNPSRSLERTASLSSIERAVAKKTSLAEKSSDSLENTQELSKSLSEIKIEDGVIVINNGKAIDLKMDKARKHNRSNEGRRNSEAAKSKSYREFQDAIQKLEDAQLNLEGEVNAKAKTFDTREKEEKFFNENVQPHFLDLLTTVKGKRRKPKGKKYKC</sequence>
<accession>A0A3M6UZ05</accession>
<reference evidence="2 3" key="1">
    <citation type="journal article" date="2018" name="Sci. Rep.">
        <title>Comparative analysis of the Pocillopora damicornis genome highlights role of immune system in coral evolution.</title>
        <authorList>
            <person name="Cunning R."/>
            <person name="Bay R.A."/>
            <person name="Gillette P."/>
            <person name="Baker A.C."/>
            <person name="Traylor-Knowles N."/>
        </authorList>
    </citation>
    <scope>NUCLEOTIDE SEQUENCE [LARGE SCALE GENOMIC DNA]</scope>
    <source>
        <strain evidence="2">RSMAS</strain>
        <tissue evidence="2">Whole animal</tissue>
    </source>
</reference>
<feature type="compositionally biased region" description="Basic and acidic residues" evidence="1">
    <location>
        <begin position="259"/>
        <end position="274"/>
    </location>
</feature>
<evidence type="ECO:0000256" key="1">
    <source>
        <dbReference type="SAM" id="MobiDB-lite"/>
    </source>
</evidence>
<evidence type="ECO:0000313" key="2">
    <source>
        <dbReference type="EMBL" id="RMX58923.1"/>
    </source>
</evidence>
<name>A0A3M6UZ05_POCDA</name>
<keyword evidence="3" id="KW-1185">Reference proteome</keyword>
<evidence type="ECO:0000313" key="3">
    <source>
        <dbReference type="Proteomes" id="UP000275408"/>
    </source>
</evidence>
<dbReference type="EMBL" id="RCHS01000421">
    <property type="protein sequence ID" value="RMX58923.1"/>
    <property type="molecule type" value="Genomic_DNA"/>
</dbReference>
<organism evidence="2 3">
    <name type="scientific">Pocillopora damicornis</name>
    <name type="common">Cauliflower coral</name>
    <name type="synonym">Millepora damicornis</name>
    <dbReference type="NCBI Taxonomy" id="46731"/>
    <lineage>
        <taxon>Eukaryota</taxon>
        <taxon>Metazoa</taxon>
        <taxon>Cnidaria</taxon>
        <taxon>Anthozoa</taxon>
        <taxon>Hexacorallia</taxon>
        <taxon>Scleractinia</taxon>
        <taxon>Astrocoeniina</taxon>
        <taxon>Pocilloporidae</taxon>
        <taxon>Pocillopora</taxon>
    </lineage>
</organism>
<feature type="region of interest" description="Disordered" evidence="1">
    <location>
        <begin position="22"/>
        <end position="50"/>
    </location>
</feature>
<feature type="compositionally biased region" description="Polar residues" evidence="1">
    <location>
        <begin position="25"/>
        <end position="46"/>
    </location>
</feature>
<gene>
    <name evidence="2" type="ORF">pdam_00018840</name>
</gene>